<dbReference type="Proteomes" id="UP001449657">
    <property type="component" value="Chromosome"/>
</dbReference>
<evidence type="ECO:0000313" key="3">
    <source>
        <dbReference type="Proteomes" id="UP001449657"/>
    </source>
</evidence>
<accession>A0ABZ2Z1W4</accession>
<sequence>MKNLCILTISLWLTGFSALAVRAQDSAGAKAPPLTLTLAVTGVSDASYYGQKAEVRAPYVAGVAQLKLRSGFYFTGMAYRLLDDTISIVSAGSLGVGYTFKLGEKWTADFSYSHAFYPENSPLLQAASPDNAGASVQYDYWATSGLGIDYNFGKEQDVFVTFSTEKLVRLGSFAAGKDLLAVTPSIEITGGTQHFYDTYVTEKKYRDSVLGIPLPVIPGIPGGGGSTSVSNVANTRFDMLSYSLRLPLSYTRAHYMIEAAYQVSVLDKRAQIGGGKTNHFFGCSFYYQF</sequence>
<feature type="signal peptide" evidence="1">
    <location>
        <begin position="1"/>
        <end position="20"/>
    </location>
</feature>
<keyword evidence="1" id="KW-0732">Signal</keyword>
<evidence type="ECO:0000313" key="2">
    <source>
        <dbReference type="EMBL" id="WZN46157.1"/>
    </source>
</evidence>
<name>A0ABZ2Z1W4_9BACT</name>
<dbReference type="EMBL" id="CP150096">
    <property type="protein sequence ID" value="WZN46157.1"/>
    <property type="molecule type" value="Genomic_DNA"/>
</dbReference>
<protein>
    <recommendedName>
        <fullName evidence="4">Outer membrane protein with beta-barrel domain</fullName>
    </recommendedName>
</protein>
<organism evidence="2 3">
    <name type="scientific">Chitinophaga caseinilytica</name>
    <dbReference type="NCBI Taxonomy" id="2267521"/>
    <lineage>
        <taxon>Bacteria</taxon>
        <taxon>Pseudomonadati</taxon>
        <taxon>Bacteroidota</taxon>
        <taxon>Chitinophagia</taxon>
        <taxon>Chitinophagales</taxon>
        <taxon>Chitinophagaceae</taxon>
        <taxon>Chitinophaga</taxon>
    </lineage>
</organism>
<feature type="chain" id="PRO_5046096128" description="Outer membrane protein with beta-barrel domain" evidence="1">
    <location>
        <begin position="21"/>
        <end position="289"/>
    </location>
</feature>
<gene>
    <name evidence="2" type="ORF">WJU22_25000</name>
</gene>
<dbReference type="Gene3D" id="2.40.160.60">
    <property type="entry name" value="Outer membrane protein transport protein (OMPP1/FadL/TodX)"/>
    <property type="match status" value="1"/>
</dbReference>
<evidence type="ECO:0000256" key="1">
    <source>
        <dbReference type="SAM" id="SignalP"/>
    </source>
</evidence>
<reference evidence="2 3" key="1">
    <citation type="submission" date="2024-03" db="EMBL/GenBank/DDBJ databases">
        <title>Chitinophaga caseinilytica sp. nov., a casein hydrolysing bacterium isolated from forest soil.</title>
        <authorList>
            <person name="Lee D.S."/>
            <person name="Han D.M."/>
            <person name="Baek J.H."/>
            <person name="Choi D.G."/>
            <person name="Jeon J.H."/>
            <person name="Jeon C.O."/>
        </authorList>
    </citation>
    <scope>NUCLEOTIDE SEQUENCE [LARGE SCALE GENOMIC DNA]</scope>
    <source>
        <strain evidence="2 3">KACC 19118</strain>
    </source>
</reference>
<keyword evidence="3" id="KW-1185">Reference proteome</keyword>
<dbReference type="RefSeq" id="WP_341840898.1">
    <property type="nucleotide sequence ID" value="NZ_CP149792.1"/>
</dbReference>
<proteinExistence type="predicted"/>
<evidence type="ECO:0008006" key="4">
    <source>
        <dbReference type="Google" id="ProtNLM"/>
    </source>
</evidence>